<protein>
    <recommendedName>
        <fullName evidence="2">Lipocalin-like domain-containing protein</fullName>
    </recommendedName>
</protein>
<dbReference type="EMBL" id="UINC01001654">
    <property type="protein sequence ID" value="SUZ85846.1"/>
    <property type="molecule type" value="Genomic_DNA"/>
</dbReference>
<sequence length="74" mass="8352">MKKKLLILFAFSLTLTSCDAFKVEPNVTIKNDINLTIDGENVDGIQGKWIITSEEKKENGKDIIIITIEKNELD</sequence>
<proteinExistence type="predicted"/>
<accession>A0A381R2A0</accession>
<gene>
    <name evidence="1" type="ORF">METZ01_LOCUS38700</name>
</gene>
<reference evidence="1" key="1">
    <citation type="submission" date="2018-05" db="EMBL/GenBank/DDBJ databases">
        <authorList>
            <person name="Lanie J.A."/>
            <person name="Ng W.-L."/>
            <person name="Kazmierczak K.M."/>
            <person name="Andrzejewski T.M."/>
            <person name="Davidsen T.M."/>
            <person name="Wayne K.J."/>
            <person name="Tettelin H."/>
            <person name="Glass J.I."/>
            <person name="Rusch D."/>
            <person name="Podicherti R."/>
            <person name="Tsui H.-C.T."/>
            <person name="Winkler M.E."/>
        </authorList>
    </citation>
    <scope>NUCLEOTIDE SEQUENCE</scope>
</reference>
<dbReference type="AlphaFoldDB" id="A0A381R2A0"/>
<dbReference type="PROSITE" id="PS51257">
    <property type="entry name" value="PROKAR_LIPOPROTEIN"/>
    <property type="match status" value="1"/>
</dbReference>
<name>A0A381R2A0_9ZZZZ</name>
<evidence type="ECO:0000313" key="1">
    <source>
        <dbReference type="EMBL" id="SUZ85846.1"/>
    </source>
</evidence>
<organism evidence="1">
    <name type="scientific">marine metagenome</name>
    <dbReference type="NCBI Taxonomy" id="408172"/>
    <lineage>
        <taxon>unclassified sequences</taxon>
        <taxon>metagenomes</taxon>
        <taxon>ecological metagenomes</taxon>
    </lineage>
</organism>
<evidence type="ECO:0008006" key="2">
    <source>
        <dbReference type="Google" id="ProtNLM"/>
    </source>
</evidence>